<dbReference type="Pfam" id="PF12079">
    <property type="entry name" value="DUF3558"/>
    <property type="match status" value="1"/>
</dbReference>
<reference evidence="2" key="1">
    <citation type="submission" date="2016-10" db="EMBL/GenBank/DDBJ databases">
        <authorList>
            <person name="Varghese N."/>
            <person name="Submissions S."/>
        </authorList>
    </citation>
    <scope>NUCLEOTIDE SEQUENCE [LARGE SCALE GENOMIC DNA]</scope>
    <source>
        <strain evidence="2">IBRC-M 10403</strain>
    </source>
</reference>
<organism evidence="1 2">
    <name type="scientific">Actinokineospora iranica</name>
    <dbReference type="NCBI Taxonomy" id="1271860"/>
    <lineage>
        <taxon>Bacteria</taxon>
        <taxon>Bacillati</taxon>
        <taxon>Actinomycetota</taxon>
        <taxon>Actinomycetes</taxon>
        <taxon>Pseudonocardiales</taxon>
        <taxon>Pseudonocardiaceae</taxon>
        <taxon>Actinokineospora</taxon>
    </lineage>
</organism>
<evidence type="ECO:0000313" key="2">
    <source>
        <dbReference type="Proteomes" id="UP000199501"/>
    </source>
</evidence>
<dbReference type="EMBL" id="FMZZ01000002">
    <property type="protein sequence ID" value="SDC43159.1"/>
    <property type="molecule type" value="Genomic_DNA"/>
</dbReference>
<name>A0A1G6LIX2_9PSEU</name>
<accession>A0A1G6LIX2</accession>
<dbReference type="Proteomes" id="UP000199501">
    <property type="component" value="Unassembled WGS sequence"/>
</dbReference>
<dbReference type="InterPro" id="IPR024520">
    <property type="entry name" value="DUF3558"/>
</dbReference>
<evidence type="ECO:0000313" key="1">
    <source>
        <dbReference type="EMBL" id="SDC43159.1"/>
    </source>
</evidence>
<gene>
    <name evidence="1" type="ORF">SAMN05216174_10296</name>
</gene>
<dbReference type="AlphaFoldDB" id="A0A1G6LIX2"/>
<proteinExistence type="predicted"/>
<keyword evidence="2" id="KW-1185">Reference proteome</keyword>
<protein>
    <submittedName>
        <fullName evidence="1">Uncharacterized protein</fullName>
    </submittedName>
</protein>
<sequence>MFSCEGIKEIASQGLQAFVSITVQLEEISLEGSEAAKVVDAYSKGRNRLREWFQDGLDQLRTWIEKQERMFDGDDVPLLAPLPALIAIVVVKAGCSADQVPPSPTPTSTVETPRPTSAPVVTRALAPPVADQCAVVPVESLRDLGVSSAGEPFGFAKDSLYRVWPGSPGFVLLSVRFDAVGDPLAAAYAESMKKTHPGGDQRWWMLFEPITVRGQPAVKRSPSADGARLCEVVVGLGQGKGVVVHTGADLGADDSVPQCPCAVEVAESVVGGLAP</sequence>